<sequence length="389" mass="44922">MSDKRLHVITRYFYPVAAGIETNILETYSILASRGWDITIHTSKDIYRQKNVLPDQEMLRGLKIKRYRLGKFGFRPVLDWDQTDFVCLHNFDIFPHFQILAYSLLRKISGRKNYRLLVTPHGGFNPLWKMFPMHKAAIKYLYHRLPGVFLINIVVDGVRAVSDWERGVLIDWGISPKKVVTISNGLENEAYLDVNRLAGRDIRSRVSRWGKYLIQIGRIYPIKNYETVIRALPFIPREYKFIIVGQVEGSGKYLSLLKNLALKLGVSDRLIFAGVVRGVDKYYLIKHASLMVHMALWESYCNVVHEGLSQGLVCIVSGVYALPYLIKDGINGYCLPQYDYSALADKINYVLSHSRSREISAMRRRNRLVGRNESWSATAEKMAEYYLSI</sequence>
<dbReference type="InterPro" id="IPR028098">
    <property type="entry name" value="Glyco_trans_4-like_N"/>
</dbReference>
<dbReference type="InterPro" id="IPR001296">
    <property type="entry name" value="Glyco_trans_1"/>
</dbReference>
<evidence type="ECO:0000313" key="4">
    <source>
        <dbReference type="Proteomes" id="UP000034364"/>
    </source>
</evidence>
<dbReference type="Gene3D" id="3.40.50.2000">
    <property type="entry name" value="Glycogen Phosphorylase B"/>
    <property type="match status" value="2"/>
</dbReference>
<keyword evidence="3" id="KW-0808">Transferase</keyword>
<gene>
    <name evidence="3" type="ORF">UX87_C0007G0055</name>
</gene>
<evidence type="ECO:0000259" key="1">
    <source>
        <dbReference type="Pfam" id="PF00534"/>
    </source>
</evidence>
<dbReference type="SUPFAM" id="SSF53756">
    <property type="entry name" value="UDP-Glycosyltransferase/glycogen phosphorylase"/>
    <property type="match status" value="1"/>
</dbReference>
<dbReference type="Pfam" id="PF13439">
    <property type="entry name" value="Glyco_transf_4"/>
    <property type="match status" value="1"/>
</dbReference>
<name>A0A0G1S579_9BACT</name>
<reference evidence="3 4" key="1">
    <citation type="journal article" date="2015" name="Nature">
        <title>rRNA introns, odd ribosomes, and small enigmatic genomes across a large radiation of phyla.</title>
        <authorList>
            <person name="Brown C.T."/>
            <person name="Hug L.A."/>
            <person name="Thomas B.C."/>
            <person name="Sharon I."/>
            <person name="Castelle C.J."/>
            <person name="Singh A."/>
            <person name="Wilkins M.J."/>
            <person name="Williams K.H."/>
            <person name="Banfield J.F."/>
        </authorList>
    </citation>
    <scope>NUCLEOTIDE SEQUENCE [LARGE SCALE GENOMIC DNA]</scope>
</reference>
<dbReference type="Proteomes" id="UP000034364">
    <property type="component" value="Unassembled WGS sequence"/>
</dbReference>
<dbReference type="Pfam" id="PF00534">
    <property type="entry name" value="Glycos_transf_1"/>
    <property type="match status" value="1"/>
</dbReference>
<dbReference type="PANTHER" id="PTHR12526:SF630">
    <property type="entry name" value="GLYCOSYLTRANSFERASE"/>
    <property type="match status" value="1"/>
</dbReference>
<feature type="domain" description="Glycosyltransferase subfamily 4-like N-terminal" evidence="2">
    <location>
        <begin position="19"/>
        <end position="186"/>
    </location>
</feature>
<dbReference type="GO" id="GO:0016757">
    <property type="term" value="F:glycosyltransferase activity"/>
    <property type="evidence" value="ECO:0007669"/>
    <property type="project" value="InterPro"/>
</dbReference>
<dbReference type="PANTHER" id="PTHR12526">
    <property type="entry name" value="GLYCOSYLTRANSFERASE"/>
    <property type="match status" value="1"/>
</dbReference>
<organism evidence="3 4">
    <name type="scientific">Candidatus Amesbacteria bacterium GW2011_GWA1_47_16</name>
    <dbReference type="NCBI Taxonomy" id="1618353"/>
    <lineage>
        <taxon>Bacteria</taxon>
        <taxon>Candidatus Amesiibacteriota</taxon>
    </lineage>
</organism>
<protein>
    <submittedName>
        <fullName evidence="3">Glycosyltransferase</fullName>
    </submittedName>
</protein>
<evidence type="ECO:0000313" key="3">
    <source>
        <dbReference type="EMBL" id="KKU64547.1"/>
    </source>
</evidence>
<comment type="caution">
    <text evidence="3">The sequence shown here is derived from an EMBL/GenBank/DDBJ whole genome shotgun (WGS) entry which is preliminary data.</text>
</comment>
<evidence type="ECO:0000259" key="2">
    <source>
        <dbReference type="Pfam" id="PF13439"/>
    </source>
</evidence>
<dbReference type="AlphaFoldDB" id="A0A0G1S579"/>
<feature type="domain" description="Glycosyl transferase family 1" evidence="1">
    <location>
        <begin position="211"/>
        <end position="358"/>
    </location>
</feature>
<dbReference type="EMBL" id="LCNV01000007">
    <property type="protein sequence ID" value="KKU64547.1"/>
    <property type="molecule type" value="Genomic_DNA"/>
</dbReference>
<dbReference type="CDD" id="cd03801">
    <property type="entry name" value="GT4_PimA-like"/>
    <property type="match status" value="1"/>
</dbReference>
<accession>A0A0G1S579</accession>
<proteinExistence type="predicted"/>